<dbReference type="InterPro" id="IPR036291">
    <property type="entry name" value="NAD(P)-bd_dom_sf"/>
</dbReference>
<name>A0A2Z3H350_9BACT</name>
<dbReference type="Pfam" id="PF01370">
    <property type="entry name" value="Epimerase"/>
    <property type="match status" value="1"/>
</dbReference>
<evidence type="ECO:0000313" key="3">
    <source>
        <dbReference type="EMBL" id="AWM40188.1"/>
    </source>
</evidence>
<comment type="similarity">
    <text evidence="1">Belongs to the NAD(P)-dependent epimerase/dehydratase family.</text>
</comment>
<proteinExistence type="inferred from homology"/>
<dbReference type="InterPro" id="IPR001509">
    <property type="entry name" value="Epimerase_deHydtase"/>
</dbReference>
<dbReference type="RefSeq" id="WP_010042813.1">
    <property type="nucleotide sequence ID" value="NZ_CP025958.1"/>
</dbReference>
<dbReference type="Proteomes" id="UP000245802">
    <property type="component" value="Chromosome"/>
</dbReference>
<dbReference type="KEGG" id="gog:C1280_26415"/>
<dbReference type="EMBL" id="CP025958">
    <property type="protein sequence ID" value="AWM40188.1"/>
    <property type="molecule type" value="Genomic_DNA"/>
</dbReference>
<sequence>MSATCLITGGAGFIGSHLADTLTAAGRTVRVLDNLTTGLPANLAHISPAPELVQGCVTDPDAVARAVAGCDVVFHLAALASVAKSVEDPLASHAACATGALTVFDAARKAGVRRIVYAGSASAYGNASDEAGQDEATPLMALSPYAAAKLAGEFYAEAFARTYGIETVRLRFFNVFGPRQRADSPYSGVIAIFAGLLAAGRVPTIHGDGLQSRDFVYVSDVARALVLAADTPGVSGRVYNVGTGRSVNLLELIAELNAILGTSAVPVHSPARPGDVKHSRARIDRIRTDLGYAPAVPFAEGLRRTVEWARQ</sequence>
<reference evidence="3 4" key="1">
    <citation type="submission" date="2018-01" db="EMBL/GenBank/DDBJ databases">
        <title>G. obscuriglobus.</title>
        <authorList>
            <person name="Franke J."/>
            <person name="Blomberg W."/>
            <person name="Selmecki A."/>
        </authorList>
    </citation>
    <scope>NUCLEOTIDE SEQUENCE [LARGE SCALE GENOMIC DNA]</scope>
    <source>
        <strain evidence="3 4">DSM 5831</strain>
    </source>
</reference>
<dbReference type="PRINTS" id="PR01713">
    <property type="entry name" value="NUCEPIMERASE"/>
</dbReference>
<evidence type="ECO:0000256" key="1">
    <source>
        <dbReference type="ARBA" id="ARBA00007637"/>
    </source>
</evidence>
<evidence type="ECO:0000313" key="4">
    <source>
        <dbReference type="Proteomes" id="UP000245802"/>
    </source>
</evidence>
<dbReference type="Gene3D" id="3.40.50.720">
    <property type="entry name" value="NAD(P)-binding Rossmann-like Domain"/>
    <property type="match status" value="1"/>
</dbReference>
<gene>
    <name evidence="3" type="ORF">C1280_26415</name>
</gene>
<dbReference type="Gene3D" id="3.90.25.10">
    <property type="entry name" value="UDP-galactose 4-epimerase, domain 1"/>
    <property type="match status" value="1"/>
</dbReference>
<dbReference type="PANTHER" id="PTHR43000">
    <property type="entry name" value="DTDP-D-GLUCOSE 4,6-DEHYDRATASE-RELATED"/>
    <property type="match status" value="1"/>
</dbReference>
<accession>A0A2Z3H350</accession>
<dbReference type="SUPFAM" id="SSF51735">
    <property type="entry name" value="NAD(P)-binding Rossmann-fold domains"/>
    <property type="match status" value="1"/>
</dbReference>
<protein>
    <submittedName>
        <fullName evidence="3">LPS biosynthesis protein WbpP</fullName>
    </submittedName>
</protein>
<feature type="domain" description="NAD-dependent epimerase/dehydratase" evidence="2">
    <location>
        <begin position="6"/>
        <end position="242"/>
    </location>
</feature>
<dbReference type="OrthoDB" id="258549at2"/>
<dbReference type="AlphaFoldDB" id="A0A2Z3H350"/>
<keyword evidence="4" id="KW-1185">Reference proteome</keyword>
<evidence type="ECO:0000259" key="2">
    <source>
        <dbReference type="Pfam" id="PF01370"/>
    </source>
</evidence>
<organism evidence="3 4">
    <name type="scientific">Gemmata obscuriglobus</name>
    <dbReference type="NCBI Taxonomy" id="114"/>
    <lineage>
        <taxon>Bacteria</taxon>
        <taxon>Pseudomonadati</taxon>
        <taxon>Planctomycetota</taxon>
        <taxon>Planctomycetia</taxon>
        <taxon>Gemmatales</taxon>
        <taxon>Gemmataceae</taxon>
        <taxon>Gemmata</taxon>
    </lineage>
</organism>